<comment type="subcellular location">
    <subcellularLocation>
        <location evidence="1">Membrane</location>
        <topology evidence="1">Single-pass membrane protein</topology>
    </subcellularLocation>
</comment>
<evidence type="ECO:0000256" key="8">
    <source>
        <dbReference type="SAM" id="SignalP"/>
    </source>
</evidence>
<keyword evidence="5 7" id="KW-0472">Membrane</keyword>
<dbReference type="InterPro" id="IPR019008">
    <property type="entry name" value="Beta_sandwich_EMC7"/>
</dbReference>
<organism evidence="10 11">
    <name type="scientific">Exidia glandulosa HHB12029</name>
    <dbReference type="NCBI Taxonomy" id="1314781"/>
    <lineage>
        <taxon>Eukaryota</taxon>
        <taxon>Fungi</taxon>
        <taxon>Dikarya</taxon>
        <taxon>Basidiomycota</taxon>
        <taxon>Agaricomycotina</taxon>
        <taxon>Agaricomycetes</taxon>
        <taxon>Auriculariales</taxon>
        <taxon>Exidiaceae</taxon>
        <taxon>Exidia</taxon>
    </lineage>
</organism>
<gene>
    <name evidence="10" type="ORF">EXIGLDRAFT_769281</name>
</gene>
<evidence type="ECO:0000313" key="11">
    <source>
        <dbReference type="Proteomes" id="UP000077266"/>
    </source>
</evidence>
<feature type="domain" description="ER membrane protein complex subunit 7 beta-sandwich" evidence="9">
    <location>
        <begin position="35"/>
        <end position="148"/>
    </location>
</feature>
<evidence type="ECO:0000256" key="1">
    <source>
        <dbReference type="ARBA" id="ARBA00004167"/>
    </source>
</evidence>
<proteinExistence type="predicted"/>
<feature type="signal peptide" evidence="8">
    <location>
        <begin position="1"/>
        <end position="17"/>
    </location>
</feature>
<evidence type="ECO:0000259" key="9">
    <source>
        <dbReference type="Pfam" id="PF09430"/>
    </source>
</evidence>
<dbReference type="EMBL" id="KV426014">
    <property type="protein sequence ID" value="KZV92092.1"/>
    <property type="molecule type" value="Genomic_DNA"/>
</dbReference>
<keyword evidence="3 8" id="KW-0732">Signal</keyword>
<name>A0A165HK77_EXIGL</name>
<sequence length="230" mass="25213">MRIPWSSALLLPAVVHAVDIRGLFQLNDVCNTVHDVQDAKVQLDGGLRSALIRRTGEFIIPEVDPGLYILSVDSQHFVFDQFLVDIVMNDTKPLVFVHPYMPGTPLLPKANVTLAHPMTLLARRRNIYFVPRESFNVVGMFNNPMMLLMIGTGVMMFAMPMIMNSMDPQALADAKQMQAKIFSVQNAATSGDIAGAFKQIAGDSSTPARPQVEAQGSTGSVSKGKKGKRR</sequence>
<dbReference type="OrthoDB" id="27095at2759"/>
<keyword evidence="2 7" id="KW-0812">Transmembrane</keyword>
<dbReference type="Pfam" id="PF09430">
    <property type="entry name" value="EMC7_beta-sandw"/>
    <property type="match status" value="1"/>
</dbReference>
<reference evidence="10 11" key="1">
    <citation type="journal article" date="2016" name="Mol. Biol. Evol.">
        <title>Comparative Genomics of Early-Diverging Mushroom-Forming Fungi Provides Insights into the Origins of Lignocellulose Decay Capabilities.</title>
        <authorList>
            <person name="Nagy L.G."/>
            <person name="Riley R."/>
            <person name="Tritt A."/>
            <person name="Adam C."/>
            <person name="Daum C."/>
            <person name="Floudas D."/>
            <person name="Sun H."/>
            <person name="Yadav J.S."/>
            <person name="Pangilinan J."/>
            <person name="Larsson K.H."/>
            <person name="Matsuura K."/>
            <person name="Barry K."/>
            <person name="Labutti K."/>
            <person name="Kuo R."/>
            <person name="Ohm R.A."/>
            <person name="Bhattacharya S.S."/>
            <person name="Shirouzu T."/>
            <person name="Yoshinaga Y."/>
            <person name="Martin F.M."/>
            <person name="Grigoriev I.V."/>
            <person name="Hibbett D.S."/>
        </authorList>
    </citation>
    <scope>NUCLEOTIDE SEQUENCE [LARGE SCALE GENOMIC DNA]</scope>
    <source>
        <strain evidence="10 11">HHB12029</strain>
    </source>
</reference>
<dbReference type="PANTHER" id="PTHR13605:SF4">
    <property type="entry name" value="ER MEMBRANE PROTEIN COMPLEX SUBUNIT 7"/>
    <property type="match status" value="1"/>
</dbReference>
<evidence type="ECO:0000256" key="5">
    <source>
        <dbReference type="ARBA" id="ARBA00023136"/>
    </source>
</evidence>
<keyword evidence="11" id="KW-1185">Reference proteome</keyword>
<dbReference type="PANTHER" id="PTHR13605">
    <property type="entry name" value="ER MEMBRANE PROTEIN COMPLEX SUBUNIT 7"/>
    <property type="match status" value="1"/>
</dbReference>
<dbReference type="InterPro" id="IPR039163">
    <property type="entry name" value="EMC7"/>
</dbReference>
<evidence type="ECO:0000256" key="6">
    <source>
        <dbReference type="SAM" id="MobiDB-lite"/>
    </source>
</evidence>
<feature type="chain" id="PRO_5007858716" description="ER membrane protein complex subunit 7 beta-sandwich domain-containing protein" evidence="8">
    <location>
        <begin position="18"/>
        <end position="230"/>
    </location>
</feature>
<feature type="transmembrane region" description="Helical" evidence="7">
    <location>
        <begin position="145"/>
        <end position="163"/>
    </location>
</feature>
<keyword evidence="4 7" id="KW-1133">Transmembrane helix</keyword>
<evidence type="ECO:0000256" key="2">
    <source>
        <dbReference type="ARBA" id="ARBA00022692"/>
    </source>
</evidence>
<dbReference type="GO" id="GO:0072546">
    <property type="term" value="C:EMC complex"/>
    <property type="evidence" value="ECO:0007669"/>
    <property type="project" value="TreeGrafter"/>
</dbReference>
<evidence type="ECO:0000256" key="7">
    <source>
        <dbReference type="SAM" id="Phobius"/>
    </source>
</evidence>
<dbReference type="STRING" id="1314781.A0A165HK77"/>
<feature type="region of interest" description="Disordered" evidence="6">
    <location>
        <begin position="200"/>
        <end position="230"/>
    </location>
</feature>
<evidence type="ECO:0000256" key="4">
    <source>
        <dbReference type="ARBA" id="ARBA00022989"/>
    </source>
</evidence>
<dbReference type="AlphaFoldDB" id="A0A165HK77"/>
<evidence type="ECO:0000256" key="3">
    <source>
        <dbReference type="ARBA" id="ARBA00022729"/>
    </source>
</evidence>
<protein>
    <recommendedName>
        <fullName evidence="9">ER membrane protein complex subunit 7 beta-sandwich domain-containing protein</fullName>
    </recommendedName>
</protein>
<dbReference type="InParanoid" id="A0A165HK77"/>
<evidence type="ECO:0000313" key="10">
    <source>
        <dbReference type="EMBL" id="KZV92092.1"/>
    </source>
</evidence>
<dbReference type="FunCoup" id="A0A165HK77">
    <property type="interactions" value="91"/>
</dbReference>
<dbReference type="Proteomes" id="UP000077266">
    <property type="component" value="Unassembled WGS sequence"/>
</dbReference>
<accession>A0A165HK77</accession>